<evidence type="ECO:0000313" key="4">
    <source>
        <dbReference type="EMBL" id="NFV79730.1"/>
    </source>
</evidence>
<keyword evidence="5" id="KW-1185">Reference proteome</keyword>
<evidence type="ECO:0000256" key="1">
    <source>
        <dbReference type="PROSITE-ProRule" id="PRU00284"/>
    </source>
</evidence>
<accession>A0A7C9UVJ8</accession>
<dbReference type="EMBL" id="JAAIYP010000034">
    <property type="protein sequence ID" value="NFV79730.1"/>
    <property type="molecule type" value="Genomic_DNA"/>
</dbReference>
<protein>
    <recommendedName>
        <fullName evidence="3">Methyl-accepting transducer domain-containing protein</fullName>
    </recommendedName>
</protein>
<evidence type="ECO:0000259" key="3">
    <source>
        <dbReference type="PROSITE" id="PS50111"/>
    </source>
</evidence>
<dbReference type="Gene3D" id="1.10.287.950">
    <property type="entry name" value="Methyl-accepting chemotaxis protein"/>
    <property type="match status" value="2"/>
</dbReference>
<dbReference type="RefSeq" id="WP_163676698.1">
    <property type="nucleotide sequence ID" value="NZ_JAAIYP010000034.1"/>
</dbReference>
<dbReference type="GO" id="GO:0007165">
    <property type="term" value="P:signal transduction"/>
    <property type="evidence" value="ECO:0007669"/>
    <property type="project" value="UniProtKB-KW"/>
</dbReference>
<dbReference type="Pfam" id="PF00015">
    <property type="entry name" value="MCPsignal"/>
    <property type="match status" value="1"/>
</dbReference>
<dbReference type="Proteomes" id="UP000480684">
    <property type="component" value="Unassembled WGS sequence"/>
</dbReference>
<dbReference type="GO" id="GO:0016020">
    <property type="term" value="C:membrane"/>
    <property type="evidence" value="ECO:0007669"/>
    <property type="project" value="InterPro"/>
</dbReference>
<dbReference type="InterPro" id="IPR004089">
    <property type="entry name" value="MCPsignal_dom"/>
</dbReference>
<keyword evidence="1" id="KW-0807">Transducer</keyword>
<name>A0A7C9UVJ8_9PROT</name>
<evidence type="ECO:0000313" key="5">
    <source>
        <dbReference type="Proteomes" id="UP000480684"/>
    </source>
</evidence>
<reference evidence="4 5" key="1">
    <citation type="submission" date="2020-02" db="EMBL/GenBank/DDBJ databases">
        <authorList>
            <person name="Dziuba M."/>
            <person name="Kuznetsov B."/>
            <person name="Mardanov A."/>
            <person name="Ravin N."/>
            <person name="Grouzdev D."/>
        </authorList>
    </citation>
    <scope>NUCLEOTIDE SEQUENCE [LARGE SCALE GENOMIC DNA]</scope>
    <source>
        <strain evidence="4 5">SpK</strain>
    </source>
</reference>
<feature type="region of interest" description="Disordered" evidence="2">
    <location>
        <begin position="558"/>
        <end position="577"/>
    </location>
</feature>
<organism evidence="4 5">
    <name type="scientific">Magnetospirillum aberrantis SpK</name>
    <dbReference type="NCBI Taxonomy" id="908842"/>
    <lineage>
        <taxon>Bacteria</taxon>
        <taxon>Pseudomonadati</taxon>
        <taxon>Pseudomonadota</taxon>
        <taxon>Alphaproteobacteria</taxon>
        <taxon>Rhodospirillales</taxon>
        <taxon>Rhodospirillaceae</taxon>
        <taxon>Magnetospirillum</taxon>
    </lineage>
</organism>
<dbReference type="AlphaFoldDB" id="A0A7C9UVJ8"/>
<gene>
    <name evidence="4" type="ORF">G4223_06365</name>
</gene>
<proteinExistence type="predicted"/>
<dbReference type="PROSITE" id="PS50111">
    <property type="entry name" value="CHEMOTAXIS_TRANSDUC_2"/>
    <property type="match status" value="1"/>
</dbReference>
<feature type="domain" description="Methyl-accepting transducer" evidence="3">
    <location>
        <begin position="280"/>
        <end position="430"/>
    </location>
</feature>
<dbReference type="SUPFAM" id="SSF58104">
    <property type="entry name" value="Methyl-accepting chemotaxis protein (MCP) signaling domain"/>
    <property type="match status" value="2"/>
</dbReference>
<feature type="compositionally biased region" description="Acidic residues" evidence="2">
    <location>
        <begin position="568"/>
        <end position="577"/>
    </location>
</feature>
<sequence>MTNAFVTGFDRQTAHAFAELSGVADGLEAVFLDAGSGLGEAVTCWDTIAQTFTALTAQFERTDMRACIDDLTAALAVAAELGATGQGDTVTRLSGLEGALTAMASRLVRLSRTVAEVKLVALNAKVEAAHLDDRSTDFSVFTREIDRLAADAARELAVLSTELHALTADTSEARQAQAGFAERHGGALLSLTHRLDDSLHTLNEQRRQVAEAAASIGRRSRLAGDKVGQAVMALQIGDITRQRTEHVAEAMTVLGGLCVPPPDVPAADTAQAVSLVASLQAHQLEQTAADLLEQVGQVSISLADLAGETEAITSLGRDSFGGGDGSFLTDLGREIGQVERLLEEYATALTRTGGTMNSVCTAVATMVAHVEAIHSIEADLKIMALNASFKCSRLGDRGRTLSVVAQSLRQLATRTEEDAETLMSGLQTAQALAEILADNHNGHDGEAIGLAVARLREATERLSAIGAEQAAALNVLETDSHRAQMLLRGGCEHIAVSDGFARRLRNVAQGLNDIAASTPIDTSRIEELKNLVLSRLSGNYTMASERALHDLFGAAAATADAPPRTEPTETEIDDLLF</sequence>
<evidence type="ECO:0000256" key="2">
    <source>
        <dbReference type="SAM" id="MobiDB-lite"/>
    </source>
</evidence>
<comment type="caution">
    <text evidence="4">The sequence shown here is derived from an EMBL/GenBank/DDBJ whole genome shotgun (WGS) entry which is preliminary data.</text>
</comment>